<dbReference type="PANTHER" id="PTHR35400:SF3">
    <property type="entry name" value="SLL1072 PROTEIN"/>
    <property type="match status" value="1"/>
</dbReference>
<dbReference type="SUPFAM" id="SSF52980">
    <property type="entry name" value="Restriction endonuclease-like"/>
    <property type="match status" value="1"/>
</dbReference>
<organism evidence="2 3">
    <name type="scientific">Sphingomonas glacialis</name>
    <dbReference type="NCBI Taxonomy" id="658225"/>
    <lineage>
        <taxon>Bacteria</taxon>
        <taxon>Pseudomonadati</taxon>
        <taxon>Pseudomonadota</taxon>
        <taxon>Alphaproteobacteria</taxon>
        <taxon>Sphingomonadales</taxon>
        <taxon>Sphingomonadaceae</taxon>
        <taxon>Sphingomonas</taxon>
    </lineage>
</organism>
<evidence type="ECO:0000259" key="1">
    <source>
        <dbReference type="Pfam" id="PF05685"/>
    </source>
</evidence>
<dbReference type="InterPro" id="IPR012296">
    <property type="entry name" value="Nuclease_put_TT1808"/>
</dbReference>
<dbReference type="EMBL" id="BNAQ01000003">
    <property type="protein sequence ID" value="GHH18874.1"/>
    <property type="molecule type" value="Genomic_DNA"/>
</dbReference>
<dbReference type="InterPro" id="IPR011335">
    <property type="entry name" value="Restrct_endonuc-II-like"/>
</dbReference>
<dbReference type="RefSeq" id="WP_189676549.1">
    <property type="nucleotide sequence ID" value="NZ_BNAQ01000003.1"/>
</dbReference>
<dbReference type="Pfam" id="PF05685">
    <property type="entry name" value="Uma2"/>
    <property type="match status" value="1"/>
</dbReference>
<accession>A0ABQ3LLA8</accession>
<feature type="domain" description="Putative restriction endonuclease" evidence="1">
    <location>
        <begin position="23"/>
        <end position="180"/>
    </location>
</feature>
<reference evidence="3" key="1">
    <citation type="journal article" date="2019" name="Int. J. Syst. Evol. Microbiol.">
        <title>The Global Catalogue of Microorganisms (GCM) 10K type strain sequencing project: providing services to taxonomists for standard genome sequencing and annotation.</title>
        <authorList>
            <consortium name="The Broad Institute Genomics Platform"/>
            <consortium name="The Broad Institute Genome Sequencing Center for Infectious Disease"/>
            <person name="Wu L."/>
            <person name="Ma J."/>
        </authorList>
    </citation>
    <scope>NUCLEOTIDE SEQUENCE [LARGE SCALE GENOMIC DNA]</scope>
    <source>
        <strain evidence="3">CGMCC 1.8957</strain>
    </source>
</reference>
<sequence>MNMPPSLTEPHRLKLRIEDFTILDRAGVFDAYGKVELIDGVIEVMNAEFRRHNHIKNDLTYRLRSALAALGSPYKAFCEASLALSEHSLLQPDVIVAIGGTDSRYYEIDDLAIVIEVADSTAARDLGMKCAMYAAQGVPEYWVVALPTAEVHQFWEPGVDGFAARRTVQLEGEVTSATMPDLTIDGRGIL</sequence>
<proteinExistence type="predicted"/>
<gene>
    <name evidence="2" type="ORF">GCM10008023_25300</name>
</gene>
<comment type="caution">
    <text evidence="2">The sequence shown here is derived from an EMBL/GenBank/DDBJ whole genome shotgun (WGS) entry which is preliminary data.</text>
</comment>
<protein>
    <recommendedName>
        <fullName evidence="1">Putative restriction endonuclease domain-containing protein</fullName>
    </recommendedName>
</protein>
<dbReference type="PANTHER" id="PTHR35400">
    <property type="entry name" value="SLR1083 PROTEIN"/>
    <property type="match status" value="1"/>
</dbReference>
<name>A0ABQ3LLA8_9SPHN</name>
<dbReference type="Gene3D" id="3.90.1570.10">
    <property type="entry name" value="tt1808, chain A"/>
    <property type="match status" value="1"/>
</dbReference>
<keyword evidence="3" id="KW-1185">Reference proteome</keyword>
<dbReference type="CDD" id="cd06260">
    <property type="entry name" value="DUF820-like"/>
    <property type="match status" value="1"/>
</dbReference>
<evidence type="ECO:0000313" key="3">
    <source>
        <dbReference type="Proteomes" id="UP000652430"/>
    </source>
</evidence>
<dbReference type="Proteomes" id="UP000652430">
    <property type="component" value="Unassembled WGS sequence"/>
</dbReference>
<evidence type="ECO:0000313" key="2">
    <source>
        <dbReference type="EMBL" id="GHH18874.1"/>
    </source>
</evidence>
<dbReference type="InterPro" id="IPR008538">
    <property type="entry name" value="Uma2"/>
</dbReference>